<evidence type="ECO:0000313" key="6">
    <source>
        <dbReference type="EMBL" id="MDF2096701.1"/>
    </source>
</evidence>
<feature type="transmembrane region" description="Helical" evidence="4">
    <location>
        <begin position="188"/>
        <end position="214"/>
    </location>
</feature>
<dbReference type="Gene3D" id="1.20.1250.20">
    <property type="entry name" value="MFS general substrate transporter like domains"/>
    <property type="match status" value="1"/>
</dbReference>
<feature type="transmembrane region" description="Helical" evidence="4">
    <location>
        <begin position="240"/>
        <end position="265"/>
    </location>
</feature>
<feature type="transmembrane region" description="Helical" evidence="4">
    <location>
        <begin position="277"/>
        <end position="298"/>
    </location>
</feature>
<comment type="caution">
    <text evidence="6">The sequence shown here is derived from an EMBL/GenBank/DDBJ whole genome shotgun (WGS) entry which is preliminary data.</text>
</comment>
<reference evidence="6 7" key="1">
    <citation type="submission" date="2023-03" db="EMBL/GenBank/DDBJ databases">
        <title>Fodinicurvata sp. CAU 1616 isolated from sea sendiment.</title>
        <authorList>
            <person name="Kim W."/>
        </authorList>
    </citation>
    <scope>NUCLEOTIDE SEQUENCE [LARGE SCALE GENOMIC DNA]</scope>
    <source>
        <strain evidence="6 7">CAU 1616</strain>
    </source>
</reference>
<proteinExistence type="predicted"/>
<dbReference type="PANTHER" id="PTHR23534">
    <property type="entry name" value="MFS PERMEASE"/>
    <property type="match status" value="1"/>
</dbReference>
<keyword evidence="7" id="KW-1185">Reference proteome</keyword>
<name>A0ABT5YPJ1_9PROT</name>
<feature type="transmembrane region" description="Helical" evidence="4">
    <location>
        <begin position="363"/>
        <end position="381"/>
    </location>
</feature>
<feature type="transmembrane region" description="Helical" evidence="4">
    <location>
        <begin position="72"/>
        <end position="94"/>
    </location>
</feature>
<dbReference type="InterPro" id="IPR020846">
    <property type="entry name" value="MFS_dom"/>
</dbReference>
<dbReference type="InterPro" id="IPR011701">
    <property type="entry name" value="MFS"/>
</dbReference>
<sequence length="422" mass="44595">MLLANRTPHLGHFRLLPCQLAPVIMSIDFKDPSVRNVALLAFCQALAMTCLSLQMTISALVGSMIAAKPSLATLPLALQFLGVLVTTIPASFFMQRFGRRAGFSLGACMGMLGGTLCAWAVFRADFTMLSIGSFLLGSFSAFSMYYRFAAADTASDTFKSRAISLVLAGGVLAAIAGPETAKQTRDLFAPVTFAGGYAAITVLGLFSLLVLQFIRIPRPPARVRGASGRSLLTIAKQPRYIVAVLCGMVAYGTMNLVMVSTPLAMVACGHPFETAALVIQLHVLGMYLPSFFTGSLIARVGLPKVLLAGAALLFGCIVMALTGIEVMNFALGLILLGVGWNFLFIGGSTLLTKTYRPEEQAKAQGLNEFCVFGTVALTAFSSGALFDGIGWEWLNLVTLPAILLAAGAVLWVLVGGRGVQKA</sequence>
<dbReference type="PANTHER" id="PTHR23534:SF1">
    <property type="entry name" value="MAJOR FACILITATOR SUPERFAMILY PROTEIN"/>
    <property type="match status" value="1"/>
</dbReference>
<dbReference type="SUPFAM" id="SSF103473">
    <property type="entry name" value="MFS general substrate transporter"/>
    <property type="match status" value="1"/>
</dbReference>
<dbReference type="EMBL" id="JARHUD010000007">
    <property type="protein sequence ID" value="MDF2096701.1"/>
    <property type="molecule type" value="Genomic_DNA"/>
</dbReference>
<evidence type="ECO:0000256" key="1">
    <source>
        <dbReference type="ARBA" id="ARBA00022692"/>
    </source>
</evidence>
<accession>A0ABT5YPJ1</accession>
<feature type="transmembrane region" description="Helical" evidence="4">
    <location>
        <begin position="128"/>
        <end position="146"/>
    </location>
</feature>
<keyword evidence="2 4" id="KW-1133">Transmembrane helix</keyword>
<dbReference type="Proteomes" id="UP001215503">
    <property type="component" value="Unassembled WGS sequence"/>
</dbReference>
<evidence type="ECO:0000313" key="7">
    <source>
        <dbReference type="Proteomes" id="UP001215503"/>
    </source>
</evidence>
<dbReference type="RefSeq" id="WP_275823416.1">
    <property type="nucleotide sequence ID" value="NZ_JARHUD010000007.1"/>
</dbReference>
<feature type="domain" description="Major facilitator superfamily (MFS) profile" evidence="5">
    <location>
        <begin position="231"/>
        <end position="422"/>
    </location>
</feature>
<protein>
    <submittedName>
        <fullName evidence="6">MFS transporter</fullName>
    </submittedName>
</protein>
<keyword evidence="3 4" id="KW-0472">Membrane</keyword>
<feature type="transmembrane region" description="Helical" evidence="4">
    <location>
        <begin position="101"/>
        <end position="122"/>
    </location>
</feature>
<feature type="transmembrane region" description="Helical" evidence="4">
    <location>
        <begin position="330"/>
        <end position="351"/>
    </location>
</feature>
<keyword evidence="1 4" id="KW-0812">Transmembrane</keyword>
<dbReference type="Pfam" id="PF07690">
    <property type="entry name" value="MFS_1"/>
    <property type="match status" value="1"/>
</dbReference>
<evidence type="ECO:0000256" key="3">
    <source>
        <dbReference type="ARBA" id="ARBA00023136"/>
    </source>
</evidence>
<gene>
    <name evidence="6" type="ORF">P2G67_12010</name>
</gene>
<dbReference type="PROSITE" id="PS50850">
    <property type="entry name" value="MFS"/>
    <property type="match status" value="1"/>
</dbReference>
<organism evidence="6 7">
    <name type="scientific">Aquibaculum arenosum</name>
    <dbReference type="NCBI Taxonomy" id="3032591"/>
    <lineage>
        <taxon>Bacteria</taxon>
        <taxon>Pseudomonadati</taxon>
        <taxon>Pseudomonadota</taxon>
        <taxon>Alphaproteobacteria</taxon>
        <taxon>Rhodospirillales</taxon>
        <taxon>Rhodovibrionaceae</taxon>
        <taxon>Aquibaculum</taxon>
    </lineage>
</organism>
<evidence type="ECO:0000256" key="2">
    <source>
        <dbReference type="ARBA" id="ARBA00022989"/>
    </source>
</evidence>
<feature type="transmembrane region" description="Helical" evidence="4">
    <location>
        <begin position="393"/>
        <end position="414"/>
    </location>
</feature>
<evidence type="ECO:0000256" key="4">
    <source>
        <dbReference type="SAM" id="Phobius"/>
    </source>
</evidence>
<feature type="transmembrane region" description="Helical" evidence="4">
    <location>
        <begin position="37"/>
        <end position="66"/>
    </location>
</feature>
<feature type="transmembrane region" description="Helical" evidence="4">
    <location>
        <begin position="305"/>
        <end position="324"/>
    </location>
</feature>
<evidence type="ECO:0000259" key="5">
    <source>
        <dbReference type="PROSITE" id="PS50850"/>
    </source>
</evidence>
<feature type="transmembrane region" description="Helical" evidence="4">
    <location>
        <begin position="158"/>
        <end position="176"/>
    </location>
</feature>
<dbReference type="InterPro" id="IPR036259">
    <property type="entry name" value="MFS_trans_sf"/>
</dbReference>